<dbReference type="InterPro" id="IPR001387">
    <property type="entry name" value="Cro/C1-type_HTH"/>
</dbReference>
<proteinExistence type="predicted"/>
<comment type="caution">
    <text evidence="1">The sequence shown here is derived from an EMBL/GenBank/DDBJ whole genome shotgun (WGS) entry which is preliminary data.</text>
</comment>
<dbReference type="Gene3D" id="3.30.2020.10">
    <property type="entry name" value="NE0471-like N-terminal domain"/>
    <property type="match status" value="1"/>
</dbReference>
<accession>A0ABX2KTA0</accession>
<dbReference type="SUPFAM" id="SSF47413">
    <property type="entry name" value="lambda repressor-like DNA-binding domains"/>
    <property type="match status" value="1"/>
</dbReference>
<dbReference type="SUPFAM" id="SSF143880">
    <property type="entry name" value="NE0471 N-terminal domain-like"/>
    <property type="match status" value="1"/>
</dbReference>
<dbReference type="EMBL" id="WHOS01000112">
    <property type="protein sequence ID" value="NUB04439.1"/>
    <property type="molecule type" value="Genomic_DNA"/>
</dbReference>
<evidence type="ECO:0000313" key="2">
    <source>
        <dbReference type="Proteomes" id="UP000605086"/>
    </source>
</evidence>
<dbReference type="InterPro" id="IPR036782">
    <property type="entry name" value="NE0471-like_N"/>
</dbReference>
<dbReference type="Gene3D" id="1.10.260.40">
    <property type="entry name" value="lambda repressor-like DNA-binding domains"/>
    <property type="match status" value="1"/>
</dbReference>
<sequence length="147" mass="15840">MDDTRTITTLLAAGGRRLIVGWSDGTEHDLDLSARAEAPADDSAFAQAEAGPDRVCWPAGGLIAAADLWELGLAQAADRLIGWRTRHRLTQPQACAILGIAERMLRNYEKRAYPIPKAILLALDGYDARLGLPVRPAPERSGTPGRS</sequence>
<organism evidence="1 2">
    <name type="scientific">Azospirillum melinis</name>
    <dbReference type="NCBI Taxonomy" id="328839"/>
    <lineage>
        <taxon>Bacteria</taxon>
        <taxon>Pseudomonadati</taxon>
        <taxon>Pseudomonadota</taxon>
        <taxon>Alphaproteobacteria</taxon>
        <taxon>Rhodospirillales</taxon>
        <taxon>Azospirillaceae</taxon>
        <taxon>Azospirillum</taxon>
    </lineage>
</organism>
<dbReference type="InterPro" id="IPR010982">
    <property type="entry name" value="Lambda_DNA-bd_dom_sf"/>
</dbReference>
<gene>
    <name evidence="1" type="ORF">GBZ48_35170</name>
</gene>
<keyword evidence="2" id="KW-1185">Reference proteome</keyword>
<dbReference type="CDD" id="cd00093">
    <property type="entry name" value="HTH_XRE"/>
    <property type="match status" value="1"/>
</dbReference>
<reference evidence="1 2" key="1">
    <citation type="submission" date="2019-10" db="EMBL/GenBank/DDBJ databases">
        <title>Genome sequence of Azospirillum melinis.</title>
        <authorList>
            <person name="Ambrosini A."/>
            <person name="Sant'Anna F.H."/>
            <person name="Cassan F.D."/>
            <person name="Souza E.M."/>
            <person name="Passaglia L.M.P."/>
        </authorList>
    </citation>
    <scope>NUCLEOTIDE SEQUENCE [LARGE SCALE GENOMIC DNA]</scope>
    <source>
        <strain evidence="1 2">TMCY0552</strain>
    </source>
</reference>
<protein>
    <recommendedName>
        <fullName evidence="3">DUF2442 domain-containing protein</fullName>
    </recommendedName>
</protein>
<name>A0ABX2KTA0_9PROT</name>
<dbReference type="Proteomes" id="UP000605086">
    <property type="component" value="Unassembled WGS sequence"/>
</dbReference>
<evidence type="ECO:0000313" key="1">
    <source>
        <dbReference type="EMBL" id="NUB04439.1"/>
    </source>
</evidence>
<dbReference type="RefSeq" id="WP_174475261.1">
    <property type="nucleotide sequence ID" value="NZ_WHOS01000112.1"/>
</dbReference>
<evidence type="ECO:0008006" key="3">
    <source>
        <dbReference type="Google" id="ProtNLM"/>
    </source>
</evidence>